<gene>
    <name evidence="4" type="ORF">GCM10010923_04340</name>
</gene>
<dbReference type="InterPro" id="IPR050493">
    <property type="entry name" value="FAD-dep_Monooxygenase_BioMet"/>
</dbReference>
<keyword evidence="1" id="KW-0560">Oxidoreductase</keyword>
<sequence>MTGSLRHSYSIAIAGCGPAGLAAALLLYRAGHSVTLFERFDVPRPIGSGLMLQPTGMAVLDAMGLLERVARHGARIDGLLGLQEQGRCALDSPYRNLGTDEFGMGIHRASLFAVLYEAVAEAGIDIRTSQDIVSTHADARERRFVFSDGSRSDGFDLAVDASGWSSALGERERGLLQFGALWATVELDPADPFAGNLLEQRYDRAARMVGVLPTGRRSLEGPREAAFFWSLRGVDHEAWRTAGLEAWKHEVRRMWPETACLLDRIDSEEHLTFARYAHRTAPGPNGHRFIRIGDAWHCASPQLGQGANMALLDAWGLARGLAQGRTIDEGLRLAARWRSDHVRLYQAVTRFFTPLYQSTAAMPALLRDRMLMPLSRVWPGKPLQARIMSGLFGWPLQTLGLEQPDYRALAQAISA</sequence>
<dbReference type="InterPro" id="IPR002938">
    <property type="entry name" value="FAD-bd"/>
</dbReference>
<dbReference type="RefSeq" id="WP_229658044.1">
    <property type="nucleotide sequence ID" value="NZ_BMID01000001.1"/>
</dbReference>
<protein>
    <submittedName>
        <fullName evidence="4">Glutamate synthase</fullName>
    </submittedName>
</protein>
<proteinExistence type="predicted"/>
<dbReference type="InterPro" id="IPR036188">
    <property type="entry name" value="FAD/NAD-bd_sf"/>
</dbReference>
<keyword evidence="5" id="KW-1185">Reference proteome</keyword>
<dbReference type="Proteomes" id="UP000603317">
    <property type="component" value="Unassembled WGS sequence"/>
</dbReference>
<evidence type="ECO:0000313" key="5">
    <source>
        <dbReference type="Proteomes" id="UP000603317"/>
    </source>
</evidence>
<evidence type="ECO:0000256" key="2">
    <source>
        <dbReference type="ARBA" id="ARBA00023033"/>
    </source>
</evidence>
<feature type="domain" description="FAD-binding" evidence="3">
    <location>
        <begin position="10"/>
        <end position="323"/>
    </location>
</feature>
<dbReference type="Gene3D" id="3.50.50.60">
    <property type="entry name" value="FAD/NAD(P)-binding domain"/>
    <property type="match status" value="1"/>
</dbReference>
<keyword evidence="2" id="KW-0503">Monooxygenase</keyword>
<accession>A0ABQ1F5D9</accession>
<name>A0ABQ1F5D9_9SPHN</name>
<comment type="caution">
    <text evidence="4">The sequence shown here is derived from an EMBL/GenBank/DDBJ whole genome shotgun (WGS) entry which is preliminary data.</text>
</comment>
<dbReference type="SUPFAM" id="SSF51905">
    <property type="entry name" value="FAD/NAD(P)-binding domain"/>
    <property type="match status" value="1"/>
</dbReference>
<dbReference type="PANTHER" id="PTHR13789">
    <property type="entry name" value="MONOOXYGENASE"/>
    <property type="match status" value="1"/>
</dbReference>
<reference evidence="5" key="1">
    <citation type="journal article" date="2019" name="Int. J. Syst. Evol. Microbiol.">
        <title>The Global Catalogue of Microorganisms (GCM) 10K type strain sequencing project: providing services to taxonomists for standard genome sequencing and annotation.</title>
        <authorList>
            <consortium name="The Broad Institute Genomics Platform"/>
            <consortium name="The Broad Institute Genome Sequencing Center for Infectious Disease"/>
            <person name="Wu L."/>
            <person name="Ma J."/>
        </authorList>
    </citation>
    <scope>NUCLEOTIDE SEQUENCE [LARGE SCALE GENOMIC DNA]</scope>
    <source>
        <strain evidence="5">CGMCC 1.15297</strain>
    </source>
</reference>
<evidence type="ECO:0000313" key="4">
    <source>
        <dbReference type="EMBL" id="GFZ99181.1"/>
    </source>
</evidence>
<dbReference type="PRINTS" id="PR00420">
    <property type="entry name" value="RNGMNOXGNASE"/>
</dbReference>
<evidence type="ECO:0000259" key="3">
    <source>
        <dbReference type="Pfam" id="PF01494"/>
    </source>
</evidence>
<organism evidence="4 5">
    <name type="scientific">Blastomonas marina</name>
    <dbReference type="NCBI Taxonomy" id="1867408"/>
    <lineage>
        <taxon>Bacteria</taxon>
        <taxon>Pseudomonadati</taxon>
        <taxon>Pseudomonadota</taxon>
        <taxon>Alphaproteobacteria</taxon>
        <taxon>Sphingomonadales</taxon>
        <taxon>Sphingomonadaceae</taxon>
        <taxon>Blastomonas</taxon>
    </lineage>
</organism>
<dbReference type="EMBL" id="BMID01000001">
    <property type="protein sequence ID" value="GFZ99181.1"/>
    <property type="molecule type" value="Genomic_DNA"/>
</dbReference>
<dbReference type="PANTHER" id="PTHR13789:SF309">
    <property type="entry name" value="PUTATIVE (AFU_ORTHOLOGUE AFUA_6G14510)-RELATED"/>
    <property type="match status" value="1"/>
</dbReference>
<dbReference type="Pfam" id="PF01494">
    <property type="entry name" value="FAD_binding_3"/>
    <property type="match status" value="1"/>
</dbReference>
<evidence type="ECO:0000256" key="1">
    <source>
        <dbReference type="ARBA" id="ARBA00023002"/>
    </source>
</evidence>